<dbReference type="InterPro" id="IPR017853">
    <property type="entry name" value="GH"/>
</dbReference>
<dbReference type="VEuPathDB" id="FungiDB:PSTT_14472"/>
<keyword evidence="4 11" id="KW-0732">Signal</keyword>
<dbReference type="PROSITE" id="PS51760">
    <property type="entry name" value="GH10_2"/>
    <property type="match status" value="1"/>
</dbReference>
<dbReference type="InterPro" id="IPR001000">
    <property type="entry name" value="GH10_dom"/>
</dbReference>
<dbReference type="OrthoDB" id="3055998at2759"/>
<dbReference type="GO" id="GO:0045493">
    <property type="term" value="P:xylan catabolic process"/>
    <property type="evidence" value="ECO:0007669"/>
    <property type="project" value="UniProtKB-KW"/>
</dbReference>
<dbReference type="InterPro" id="IPR031158">
    <property type="entry name" value="GH10_AS"/>
</dbReference>
<dbReference type="PRINTS" id="PR00134">
    <property type="entry name" value="GLHYDRLASE10"/>
</dbReference>
<proteinExistence type="inferred from homology"/>
<feature type="domain" description="GH10" evidence="12">
    <location>
        <begin position="26"/>
        <end position="346"/>
    </location>
</feature>
<keyword evidence="7 10" id="KW-0326">Glycosidase</keyword>
<dbReference type="PROSITE" id="PS00591">
    <property type="entry name" value="GH10_1"/>
    <property type="match status" value="1"/>
</dbReference>
<evidence type="ECO:0000256" key="1">
    <source>
        <dbReference type="ARBA" id="ARBA00000681"/>
    </source>
</evidence>
<keyword evidence="6 10" id="KW-0119">Carbohydrate metabolism</keyword>
<reference evidence="14" key="3">
    <citation type="journal article" date="2018" name="Mol. Plant Microbe Interact.">
        <title>Genome sequence resources for the wheat stripe rust pathogen (Puccinia striiformis f. sp. tritici) and the barley stripe rust pathogen (Puccinia striiformis f. sp. hordei).</title>
        <authorList>
            <person name="Xia C."/>
            <person name="Wang M."/>
            <person name="Yin C."/>
            <person name="Cornejo O.E."/>
            <person name="Hulbert S.H."/>
            <person name="Chen X."/>
        </authorList>
    </citation>
    <scope>NUCLEOTIDE SEQUENCE [LARGE SCALE GENOMIC DNA]</scope>
    <source>
        <strain evidence="14">93TX-2</strain>
    </source>
</reference>
<keyword evidence="14" id="KW-1185">Reference proteome</keyword>
<feature type="signal peptide" evidence="11">
    <location>
        <begin position="1"/>
        <end position="25"/>
    </location>
</feature>
<organism evidence="13 14">
    <name type="scientific">Puccinia striiformis</name>
    <dbReference type="NCBI Taxonomy" id="27350"/>
    <lineage>
        <taxon>Eukaryota</taxon>
        <taxon>Fungi</taxon>
        <taxon>Dikarya</taxon>
        <taxon>Basidiomycota</taxon>
        <taxon>Pucciniomycotina</taxon>
        <taxon>Pucciniomycetes</taxon>
        <taxon>Pucciniales</taxon>
        <taxon>Pucciniaceae</taxon>
        <taxon>Puccinia</taxon>
    </lineage>
</organism>
<protein>
    <recommendedName>
        <fullName evidence="10">Beta-xylanase</fullName>
        <ecNumber evidence="10">3.2.1.8</ecNumber>
    </recommendedName>
</protein>
<name>A0A2S4V9W1_9BASI</name>
<comment type="caution">
    <text evidence="13">The sequence shown here is derived from an EMBL/GenBank/DDBJ whole genome shotgun (WGS) entry which is preliminary data.</text>
</comment>
<dbReference type="Proteomes" id="UP000238274">
    <property type="component" value="Unassembled WGS sequence"/>
</dbReference>
<evidence type="ECO:0000256" key="7">
    <source>
        <dbReference type="ARBA" id="ARBA00023295"/>
    </source>
</evidence>
<evidence type="ECO:0000313" key="14">
    <source>
        <dbReference type="Proteomes" id="UP000238274"/>
    </source>
</evidence>
<accession>A0A2S4V9W1</accession>
<dbReference type="EC" id="3.2.1.8" evidence="10"/>
<dbReference type="GO" id="GO:0031176">
    <property type="term" value="F:endo-1,4-beta-xylanase activity"/>
    <property type="evidence" value="ECO:0007669"/>
    <property type="project" value="UniProtKB-EC"/>
</dbReference>
<dbReference type="PANTHER" id="PTHR31490">
    <property type="entry name" value="GLYCOSYL HYDROLASE"/>
    <property type="match status" value="1"/>
</dbReference>
<dbReference type="Gene3D" id="3.20.20.80">
    <property type="entry name" value="Glycosidases"/>
    <property type="match status" value="1"/>
</dbReference>
<evidence type="ECO:0000256" key="11">
    <source>
        <dbReference type="SAM" id="SignalP"/>
    </source>
</evidence>
<evidence type="ECO:0000256" key="10">
    <source>
        <dbReference type="RuleBase" id="RU361174"/>
    </source>
</evidence>
<evidence type="ECO:0000259" key="12">
    <source>
        <dbReference type="PROSITE" id="PS51760"/>
    </source>
</evidence>
<dbReference type="PANTHER" id="PTHR31490:SF88">
    <property type="entry name" value="BETA-XYLANASE"/>
    <property type="match status" value="1"/>
</dbReference>
<keyword evidence="8 10" id="KW-0624">Polysaccharide degradation</keyword>
<reference evidence="14" key="2">
    <citation type="journal article" date="2018" name="BMC Genomics">
        <title>Genomic insights into host adaptation between the wheat stripe rust pathogen (Puccinia striiformis f. sp. tritici) and the barley stripe rust pathogen (Puccinia striiformis f. sp. hordei).</title>
        <authorList>
            <person name="Xia C."/>
            <person name="Wang M."/>
            <person name="Yin C."/>
            <person name="Cornejo O.E."/>
            <person name="Hulbert S.H."/>
            <person name="Chen X."/>
        </authorList>
    </citation>
    <scope>NUCLEOTIDE SEQUENCE [LARGE SCALE GENOMIC DNA]</scope>
    <source>
        <strain evidence="14">93TX-2</strain>
    </source>
</reference>
<evidence type="ECO:0000256" key="8">
    <source>
        <dbReference type="ARBA" id="ARBA00023326"/>
    </source>
</evidence>
<dbReference type="SMART" id="SM00633">
    <property type="entry name" value="Glyco_10"/>
    <property type="match status" value="1"/>
</dbReference>
<feature type="active site" description="Nucleophile" evidence="9">
    <location>
        <position position="263"/>
    </location>
</feature>
<evidence type="ECO:0000256" key="3">
    <source>
        <dbReference type="ARBA" id="ARBA00022651"/>
    </source>
</evidence>
<gene>
    <name evidence="13" type="ORF">PSHT_10420</name>
</gene>
<keyword evidence="3" id="KW-0858">Xylan degradation</keyword>
<dbReference type="EMBL" id="PKSM01000160">
    <property type="protein sequence ID" value="POW06322.1"/>
    <property type="molecule type" value="Genomic_DNA"/>
</dbReference>
<reference evidence="13 14" key="1">
    <citation type="submission" date="2017-12" db="EMBL/GenBank/DDBJ databases">
        <title>Gene loss provides genomic basis for host adaptation in cereal stripe rust fungi.</title>
        <authorList>
            <person name="Xia C."/>
        </authorList>
    </citation>
    <scope>NUCLEOTIDE SEQUENCE [LARGE SCALE GENOMIC DNA]</scope>
    <source>
        <strain evidence="13 14">93TX-2</strain>
    </source>
</reference>
<dbReference type="AlphaFoldDB" id="A0A2S4V9W1"/>
<evidence type="ECO:0000256" key="6">
    <source>
        <dbReference type="ARBA" id="ARBA00023277"/>
    </source>
</evidence>
<comment type="similarity">
    <text evidence="2 10">Belongs to the glycosyl hydrolase 10 (cellulase F) family.</text>
</comment>
<evidence type="ECO:0000313" key="13">
    <source>
        <dbReference type="EMBL" id="POW06322.1"/>
    </source>
</evidence>
<evidence type="ECO:0000256" key="2">
    <source>
        <dbReference type="ARBA" id="ARBA00007495"/>
    </source>
</evidence>
<dbReference type="Pfam" id="PF00331">
    <property type="entry name" value="Glyco_hydro_10"/>
    <property type="match status" value="1"/>
</dbReference>
<evidence type="ECO:0000256" key="4">
    <source>
        <dbReference type="ARBA" id="ARBA00022729"/>
    </source>
</evidence>
<dbReference type="SUPFAM" id="SSF51445">
    <property type="entry name" value="(Trans)glycosidases"/>
    <property type="match status" value="1"/>
</dbReference>
<comment type="catalytic activity">
    <reaction evidence="1 10">
        <text>Endohydrolysis of (1-&gt;4)-beta-D-xylosidic linkages in xylans.</text>
        <dbReference type="EC" id="3.2.1.8"/>
    </reaction>
</comment>
<sequence length="346" mass="38472">MISFMGRRVIFGILLHSSLIWLAWAAPQPPQPAQPHKILIGTAVGAGDLAKEGPYREIVKKYFNLITAQNEMKWDTLEPAPGQYNFAPGDVINNFAKQFNKSIRIHTLFHQGQYPKWVESTNPEDLKMASVKTIEKVIQHFGEKAVAFDLCNEIFDEGGQLRNTVWVQKMSDKYVEFVYQTAREVVRKSGKSGKLLLFLNDYGIEGPGPKADAILKMATDLKRKGLLDAVGFQGHFTVGQVPQGFKDNMKRFTDAGLKVAVTELDVKIDNVANGVSQATREQQVKDFKTVFDACRQLEGCVSVTTWGIAPMDSWIGKGGFAPGSGDAVLFTDKYELKPTLEALIQK</sequence>
<evidence type="ECO:0000256" key="9">
    <source>
        <dbReference type="PROSITE-ProRule" id="PRU10061"/>
    </source>
</evidence>
<evidence type="ECO:0000256" key="5">
    <source>
        <dbReference type="ARBA" id="ARBA00022801"/>
    </source>
</evidence>
<dbReference type="InterPro" id="IPR044846">
    <property type="entry name" value="GH10"/>
</dbReference>
<feature type="chain" id="PRO_5015759905" description="Beta-xylanase" evidence="11">
    <location>
        <begin position="26"/>
        <end position="346"/>
    </location>
</feature>
<dbReference type="VEuPathDB" id="FungiDB:PSHT_10420"/>
<keyword evidence="5 10" id="KW-0378">Hydrolase</keyword>